<comment type="function">
    <text evidence="4">Binds to the 23S rRNA.</text>
</comment>
<organism evidence="8 9">
    <name type="scientific">Thermosulfurimonas dismutans</name>
    <dbReference type="NCBI Taxonomy" id="999894"/>
    <lineage>
        <taxon>Bacteria</taxon>
        <taxon>Pseudomonadati</taxon>
        <taxon>Thermodesulfobacteriota</taxon>
        <taxon>Thermodesulfobacteria</taxon>
        <taxon>Thermodesulfobacteriales</taxon>
        <taxon>Thermodesulfobacteriaceae</taxon>
        <taxon>Thermosulfurimonas</taxon>
    </lineage>
</organism>
<evidence type="ECO:0000256" key="1">
    <source>
        <dbReference type="ARBA" id="ARBA00007320"/>
    </source>
</evidence>
<dbReference type="NCBIfam" id="TIGR01071">
    <property type="entry name" value="rplO_bact"/>
    <property type="match status" value="1"/>
</dbReference>
<dbReference type="Proteomes" id="UP000078390">
    <property type="component" value="Unassembled WGS sequence"/>
</dbReference>
<evidence type="ECO:0000256" key="2">
    <source>
        <dbReference type="ARBA" id="ARBA00022980"/>
    </source>
</evidence>
<dbReference type="Gene3D" id="3.100.10.10">
    <property type="match status" value="1"/>
</dbReference>
<dbReference type="EMBL" id="LWLG01000003">
    <property type="protein sequence ID" value="OAQ21072.1"/>
    <property type="molecule type" value="Genomic_DNA"/>
</dbReference>
<keyword evidence="2 4" id="KW-0689">Ribosomal protein</keyword>
<dbReference type="STRING" id="999894.TDIS_0724"/>
<comment type="similarity">
    <text evidence="1 4 5">Belongs to the universal ribosomal protein uL15 family.</text>
</comment>
<dbReference type="InterPro" id="IPR001196">
    <property type="entry name" value="Ribosomal_uL15_CS"/>
</dbReference>
<gene>
    <name evidence="4" type="primary">rplO</name>
    <name evidence="8" type="ORF">TDIS_0724</name>
</gene>
<evidence type="ECO:0000259" key="7">
    <source>
        <dbReference type="Pfam" id="PF00828"/>
    </source>
</evidence>
<dbReference type="SUPFAM" id="SSF52080">
    <property type="entry name" value="Ribosomal proteins L15p and L18e"/>
    <property type="match status" value="1"/>
</dbReference>
<evidence type="ECO:0000313" key="8">
    <source>
        <dbReference type="EMBL" id="OAQ21072.1"/>
    </source>
</evidence>
<keyword evidence="4" id="KW-0694">RNA-binding</keyword>
<name>A0A179D6J7_9BACT</name>
<protein>
    <recommendedName>
        <fullName evidence="4">Large ribosomal subunit protein uL15</fullName>
    </recommendedName>
</protein>
<feature type="region of interest" description="Disordered" evidence="6">
    <location>
        <begin position="13"/>
        <end position="55"/>
    </location>
</feature>
<dbReference type="PANTHER" id="PTHR12934">
    <property type="entry name" value="50S RIBOSOMAL PROTEIN L15"/>
    <property type="match status" value="1"/>
</dbReference>
<keyword evidence="9" id="KW-1185">Reference proteome</keyword>
<dbReference type="AlphaFoldDB" id="A0A179D6J7"/>
<feature type="domain" description="Large ribosomal subunit protein uL15/eL18" evidence="7">
    <location>
        <begin position="80"/>
        <end position="149"/>
    </location>
</feature>
<evidence type="ECO:0000256" key="5">
    <source>
        <dbReference type="RuleBase" id="RU003888"/>
    </source>
</evidence>
<keyword evidence="3 4" id="KW-0687">Ribonucleoprotein</keyword>
<dbReference type="GO" id="GO:0019843">
    <property type="term" value="F:rRNA binding"/>
    <property type="evidence" value="ECO:0007669"/>
    <property type="project" value="UniProtKB-UniRule"/>
</dbReference>
<dbReference type="PATRIC" id="fig|999894.6.peg.722"/>
<dbReference type="PROSITE" id="PS00475">
    <property type="entry name" value="RIBOSOMAL_L15"/>
    <property type="match status" value="1"/>
</dbReference>
<dbReference type="GO" id="GO:0022625">
    <property type="term" value="C:cytosolic large ribosomal subunit"/>
    <property type="evidence" value="ECO:0007669"/>
    <property type="project" value="TreeGrafter"/>
</dbReference>
<evidence type="ECO:0000256" key="4">
    <source>
        <dbReference type="HAMAP-Rule" id="MF_01341"/>
    </source>
</evidence>
<proteinExistence type="inferred from homology"/>
<dbReference type="Pfam" id="PF00828">
    <property type="entry name" value="Ribosomal_L27A"/>
    <property type="match status" value="1"/>
</dbReference>
<comment type="caution">
    <text evidence="8">The sequence shown here is derived from an EMBL/GenBank/DDBJ whole genome shotgun (WGS) entry which is preliminary data.</text>
</comment>
<dbReference type="InterPro" id="IPR036227">
    <property type="entry name" value="Ribosomal_uL15/eL18_sf"/>
</dbReference>
<comment type="subunit">
    <text evidence="4">Part of the 50S ribosomal subunit.</text>
</comment>
<dbReference type="GO" id="GO:0003735">
    <property type="term" value="F:structural constituent of ribosome"/>
    <property type="evidence" value="ECO:0007669"/>
    <property type="project" value="InterPro"/>
</dbReference>
<reference evidence="8 9" key="1">
    <citation type="submission" date="2016-04" db="EMBL/GenBank/DDBJ databases">
        <title>Genome analysis of Thermosulfurimonas dismutans, the first thermophilic sulfur-disproportionating bacterium of the phylum Thermodesulfobacteria.</title>
        <authorList>
            <person name="Mardanov A.V."/>
            <person name="Beletsky A.V."/>
            <person name="Kadnikov V.V."/>
            <person name="Slobodkin A.I."/>
            <person name="Ravin N.V."/>
        </authorList>
    </citation>
    <scope>NUCLEOTIDE SEQUENCE [LARGE SCALE GENOMIC DNA]</scope>
    <source>
        <strain evidence="8 9">S95</strain>
    </source>
</reference>
<dbReference type="PANTHER" id="PTHR12934:SF11">
    <property type="entry name" value="LARGE RIBOSOMAL SUBUNIT PROTEIN UL15M"/>
    <property type="match status" value="1"/>
</dbReference>
<dbReference type="GO" id="GO:0006412">
    <property type="term" value="P:translation"/>
    <property type="evidence" value="ECO:0007669"/>
    <property type="project" value="UniProtKB-UniRule"/>
</dbReference>
<dbReference type="InterPro" id="IPR005749">
    <property type="entry name" value="Ribosomal_uL15_bac-type"/>
</dbReference>
<dbReference type="HAMAP" id="MF_01341">
    <property type="entry name" value="Ribosomal_uL15"/>
    <property type="match status" value="1"/>
</dbReference>
<dbReference type="InterPro" id="IPR030878">
    <property type="entry name" value="Ribosomal_uL15"/>
</dbReference>
<dbReference type="InterPro" id="IPR021131">
    <property type="entry name" value="Ribosomal_uL15/eL18"/>
</dbReference>
<sequence>MSELITLANLKPFEGSKHREKRVGRGPGSGHGKTSCRGQKGQRSRSGGGVPPWFEGGQMPLIRRLPKRGFKNPFRVEYEVVNVKDLAKRFSEGAVVDIEALKEAGLVKGRNVRVKLLGDGEINFALTVKVHAASRSAREKIEKAGGKVELLEA</sequence>
<keyword evidence="4" id="KW-0699">rRNA-binding</keyword>
<evidence type="ECO:0000256" key="3">
    <source>
        <dbReference type="ARBA" id="ARBA00023274"/>
    </source>
</evidence>
<evidence type="ECO:0000256" key="6">
    <source>
        <dbReference type="SAM" id="MobiDB-lite"/>
    </source>
</evidence>
<evidence type="ECO:0000313" key="9">
    <source>
        <dbReference type="Proteomes" id="UP000078390"/>
    </source>
</evidence>
<accession>A0A179D6J7</accession>